<organism evidence="1 3">
    <name type="scientific">Camelina sativa</name>
    <name type="common">False flax</name>
    <name type="synonym">Myagrum sativum</name>
    <dbReference type="NCBI Taxonomy" id="90675"/>
    <lineage>
        <taxon>Eukaryota</taxon>
        <taxon>Viridiplantae</taxon>
        <taxon>Streptophyta</taxon>
        <taxon>Embryophyta</taxon>
        <taxon>Tracheophyta</taxon>
        <taxon>Spermatophyta</taxon>
        <taxon>Magnoliopsida</taxon>
        <taxon>eudicotyledons</taxon>
        <taxon>Gunneridae</taxon>
        <taxon>Pentapetalae</taxon>
        <taxon>rosids</taxon>
        <taxon>malvids</taxon>
        <taxon>Brassicales</taxon>
        <taxon>Brassicaceae</taxon>
        <taxon>Camelineae</taxon>
        <taxon>Camelina</taxon>
    </lineage>
</organism>
<evidence type="ECO:0000313" key="1">
    <source>
        <dbReference type="Proteomes" id="UP000694864"/>
    </source>
</evidence>
<evidence type="ECO:0000313" key="2">
    <source>
        <dbReference type="RefSeq" id="XP_019096571.1"/>
    </source>
</evidence>
<evidence type="ECO:0000313" key="3">
    <source>
        <dbReference type="RefSeq" id="XP_019096572.1"/>
    </source>
</evidence>
<dbReference type="GeneID" id="109130918"/>
<accession>A0ABM1RC34</accession>
<dbReference type="Proteomes" id="UP000694864">
    <property type="component" value="Chromosome 19"/>
</dbReference>
<dbReference type="RefSeq" id="XP_019096572.1">
    <property type="nucleotide sequence ID" value="XM_019241027.1"/>
</dbReference>
<reference evidence="1" key="2">
    <citation type="journal article" date="2014" name="Nat. Commun.">
        <title>The emerging biofuel crop Camelina sativa retains a highly undifferentiated hexaploid genome structure.</title>
        <authorList>
            <person name="Kagale S."/>
            <person name="Koh C."/>
            <person name="Nixon J."/>
            <person name="Bollina V."/>
            <person name="Clarke W.E."/>
            <person name="Tuteja R."/>
            <person name="Spillane C."/>
            <person name="Robinson S.J."/>
            <person name="Links M.G."/>
            <person name="Clarke C."/>
            <person name="Higgins E.E."/>
            <person name="Huebert T."/>
            <person name="Sharpe A.G."/>
            <person name="Parkin I.A."/>
        </authorList>
    </citation>
    <scope>NUCLEOTIDE SEQUENCE [LARGE SCALE GENOMIC DNA]</scope>
    <source>
        <strain evidence="1">r\DH55</strain>
    </source>
</reference>
<protein>
    <submittedName>
        <fullName evidence="2">Uncharacterized protein LOC109130918</fullName>
    </submittedName>
    <submittedName>
        <fullName evidence="3">Uncharacterized protein LOC109130919</fullName>
    </submittedName>
</protein>
<proteinExistence type="predicted"/>
<keyword evidence="1" id="KW-1185">Reference proteome</keyword>
<name>A0ABM1RC34_CAMSA</name>
<reference evidence="1" key="1">
    <citation type="journal article" date="1997" name="Nucleic Acids Res.">
        <title>tRNAscan-SE: a program for improved detection of transfer RNA genes in genomic sequence.</title>
        <authorList>
            <person name="Lowe T.M."/>
            <person name="Eddy S.R."/>
        </authorList>
    </citation>
    <scope>NUCLEOTIDE SEQUENCE [LARGE SCALE GENOMIC DNA]</scope>
    <source>
        <strain evidence="1">r\DH55</strain>
    </source>
</reference>
<dbReference type="RefSeq" id="XP_019096571.1">
    <property type="nucleotide sequence ID" value="XM_019241026.1"/>
</dbReference>
<gene>
    <name evidence="3" type="primary">LOC109130919</name>
    <name evidence="2" type="synonym">LOC109130918</name>
</gene>
<reference evidence="2 3" key="3">
    <citation type="submission" date="2025-05" db="UniProtKB">
        <authorList>
            <consortium name="RefSeq"/>
        </authorList>
    </citation>
    <scope>IDENTIFICATION</scope>
    <source>
        <tissue evidence="2 3">Leaf</tissue>
    </source>
</reference>
<sequence>MCILLRGPSHDMFPSESPERPNCLGFRRSYRLFKLSTATTLRSLEYFPLTKWFAWLQLDGSSVLTLEPTKTLTVKPTSLALPSTPLIPLWSRFDFHSLPKFLTFRIYWSIALPLNWKMLRFAKAVLNPTCLDLCVTWLFGCTRQEVSECRVCILSGFSTWSSRVPLGSRVSVSSDRLDIYLCRGKLITLVWRTALQRYILNPDPPLWRFMLLASVDHICRISPNPQLLQPQRITRLEE</sequence>
<dbReference type="GeneID" id="109130919"/>